<evidence type="ECO:0000313" key="2">
    <source>
        <dbReference type="Proteomes" id="UP000032568"/>
    </source>
</evidence>
<dbReference type="Proteomes" id="UP000032568">
    <property type="component" value="Chromosome"/>
</dbReference>
<reference evidence="1 2" key="2">
    <citation type="journal article" date="2022" name="Mar. Drugs">
        <title>Bioassay-Guided Fractionation Leads to the Detection of Cholic Acid Generated by the Rare Thalassomonas sp.</title>
        <authorList>
            <person name="Pheiffer F."/>
            <person name="Schneider Y.K."/>
            <person name="Hansen E.H."/>
            <person name="Andersen J.H."/>
            <person name="Isaksson J."/>
            <person name="Busche T."/>
            <person name="R C."/>
            <person name="Kalinowski J."/>
            <person name="Zyl L.V."/>
            <person name="Trindade M."/>
        </authorList>
    </citation>
    <scope>NUCLEOTIDE SEQUENCE [LARGE SCALE GENOMIC DNA]</scope>
    <source>
        <strain evidence="1 2">A5K-106</strain>
    </source>
</reference>
<dbReference type="EMBL" id="CP059735">
    <property type="protein sequence ID" value="WDD98214.1"/>
    <property type="molecule type" value="Genomic_DNA"/>
</dbReference>
<reference evidence="1 2" key="1">
    <citation type="journal article" date="2015" name="Genome Announc.">
        <title>Draft Genome Sequences of Marine Isolates of Thalassomonas viridans and Thalassomonas actiniarum.</title>
        <authorList>
            <person name="Olonade I."/>
            <person name="van Zyl L.J."/>
            <person name="Trindade M."/>
        </authorList>
    </citation>
    <scope>NUCLEOTIDE SEQUENCE [LARGE SCALE GENOMIC DNA]</scope>
    <source>
        <strain evidence="1 2">A5K-106</strain>
    </source>
</reference>
<proteinExistence type="predicted"/>
<dbReference type="InterPro" id="IPR025361">
    <property type="entry name" value="DUF4265"/>
</dbReference>
<protein>
    <submittedName>
        <fullName evidence="1">DUF4265 domain-containing protein</fullName>
    </submittedName>
</protein>
<sequence>MKENRIKISFQLNDDEIGDGPIDTEALWCLMVDGGLQIKNISMFIEGISYNDVVETKELKDKRHRILSINQKSENSTIWIVVQNETYDDEIVDKFRNLGCDIEGGKPEGYYGVNVPEKISMEKVYNMISSYCDREIILADYPSMRH</sequence>
<dbReference type="RefSeq" id="WP_044830548.1">
    <property type="nucleotide sequence ID" value="NZ_CP059735.1"/>
</dbReference>
<dbReference type="Pfam" id="PF14085">
    <property type="entry name" value="DUF4265"/>
    <property type="match status" value="1"/>
</dbReference>
<gene>
    <name evidence="1" type="ORF">SG35_023525</name>
</gene>
<keyword evidence="2" id="KW-1185">Reference proteome</keyword>
<organism evidence="1 2">
    <name type="scientific">Thalassomonas actiniarum</name>
    <dbReference type="NCBI Taxonomy" id="485447"/>
    <lineage>
        <taxon>Bacteria</taxon>
        <taxon>Pseudomonadati</taxon>
        <taxon>Pseudomonadota</taxon>
        <taxon>Gammaproteobacteria</taxon>
        <taxon>Alteromonadales</taxon>
        <taxon>Colwelliaceae</taxon>
        <taxon>Thalassomonas</taxon>
    </lineage>
</organism>
<dbReference type="AlphaFoldDB" id="A0AAF0C317"/>
<evidence type="ECO:0000313" key="1">
    <source>
        <dbReference type="EMBL" id="WDD98214.1"/>
    </source>
</evidence>
<accession>A0AAF0C317</accession>
<dbReference type="KEGG" id="tact:SG35_023525"/>
<name>A0AAF0C317_9GAMM</name>